<accession>A0AB39BGR3</accession>
<dbReference type="InterPro" id="IPR015655">
    <property type="entry name" value="PP2C"/>
</dbReference>
<evidence type="ECO:0000256" key="1">
    <source>
        <dbReference type="SAM" id="MobiDB-lite"/>
    </source>
</evidence>
<dbReference type="InterPro" id="IPR001932">
    <property type="entry name" value="PPM-type_phosphatase-like_dom"/>
</dbReference>
<gene>
    <name evidence="3" type="ORF">ABFY20_19105</name>
</gene>
<dbReference type="EC" id="3.1.3.16" evidence="3"/>
<dbReference type="Pfam" id="PF13672">
    <property type="entry name" value="PP2C_2"/>
    <property type="match status" value="1"/>
</dbReference>
<feature type="compositionally biased region" description="Basic and acidic residues" evidence="1">
    <location>
        <begin position="283"/>
        <end position="303"/>
    </location>
</feature>
<protein>
    <submittedName>
        <fullName evidence="3">PP2C family serine/threonine-protein phosphatase</fullName>
        <ecNumber evidence="3">3.1.3.16</ecNumber>
    </submittedName>
</protein>
<dbReference type="PANTHER" id="PTHR47992">
    <property type="entry name" value="PROTEIN PHOSPHATASE"/>
    <property type="match status" value="1"/>
</dbReference>
<sequence length="313" mass="32372">MTGLGSGAGHTGAAAGRRPRAGAGDVRAGAGTGGGVRRDELRLGVGSSTHTGLRRRGNEDSLLASDPVFLVADGMGGHEAGEVASALAVEAFAALTGAGSLEPADIRDAFDRARAAIGRLAHSGSRRAGTTVSGVAVAENDGQAYWLVFNLGDSRTYRFSDGSLEQISVDHSVVQELMDDGELDRAAAANHPGRNVITRALGGGGLSEADYWLVPMEPGDRMLVCSDGVSSELDDEVIARVLREEPVAQEAAVRLVHEGLLHGGRDNLTAVVVDAWSTNDSGRPFDGDDEGPRGSSHDEDTIPRGRAGAFGRN</sequence>
<evidence type="ECO:0000259" key="2">
    <source>
        <dbReference type="PROSITE" id="PS51746"/>
    </source>
</evidence>
<dbReference type="RefSeq" id="WP_368497791.1">
    <property type="nucleotide sequence ID" value="NZ_CP162511.1"/>
</dbReference>
<keyword evidence="3" id="KW-0378">Hydrolase</keyword>
<proteinExistence type="predicted"/>
<name>A0AB39BGR3_9MICO</name>
<feature type="compositionally biased region" description="Gly residues" evidence="1">
    <location>
        <begin position="1"/>
        <end position="10"/>
    </location>
</feature>
<organism evidence="3">
    <name type="scientific">Herbiconiux sp. A18JL235</name>
    <dbReference type="NCBI Taxonomy" id="3152363"/>
    <lineage>
        <taxon>Bacteria</taxon>
        <taxon>Bacillati</taxon>
        <taxon>Actinomycetota</taxon>
        <taxon>Actinomycetes</taxon>
        <taxon>Micrococcales</taxon>
        <taxon>Microbacteriaceae</taxon>
        <taxon>Herbiconiux</taxon>
    </lineage>
</organism>
<dbReference type="EMBL" id="CP162511">
    <property type="protein sequence ID" value="XDI05403.1"/>
    <property type="molecule type" value="Genomic_DNA"/>
</dbReference>
<evidence type="ECO:0000313" key="3">
    <source>
        <dbReference type="EMBL" id="XDI05403.1"/>
    </source>
</evidence>
<dbReference type="GO" id="GO:0004722">
    <property type="term" value="F:protein serine/threonine phosphatase activity"/>
    <property type="evidence" value="ECO:0007669"/>
    <property type="project" value="UniProtKB-EC"/>
</dbReference>
<dbReference type="AlphaFoldDB" id="A0AB39BGR3"/>
<dbReference type="SMART" id="SM00331">
    <property type="entry name" value="PP2C_SIG"/>
    <property type="match status" value="1"/>
</dbReference>
<feature type="region of interest" description="Disordered" evidence="1">
    <location>
        <begin position="277"/>
        <end position="313"/>
    </location>
</feature>
<dbReference type="Gene3D" id="3.60.40.10">
    <property type="entry name" value="PPM-type phosphatase domain"/>
    <property type="match status" value="1"/>
</dbReference>
<dbReference type="PROSITE" id="PS51746">
    <property type="entry name" value="PPM_2"/>
    <property type="match status" value="1"/>
</dbReference>
<reference evidence="3" key="1">
    <citation type="submission" date="2024-05" db="EMBL/GenBank/DDBJ databases">
        <title>Herbiconiux sp. A18JL235.</title>
        <authorList>
            <person name="Zhang G."/>
        </authorList>
    </citation>
    <scope>NUCLEOTIDE SEQUENCE</scope>
    <source>
        <strain evidence="3">A18JL235</strain>
    </source>
</reference>
<dbReference type="CDD" id="cd00143">
    <property type="entry name" value="PP2Cc"/>
    <property type="match status" value="1"/>
</dbReference>
<dbReference type="SUPFAM" id="SSF81606">
    <property type="entry name" value="PP2C-like"/>
    <property type="match status" value="1"/>
</dbReference>
<dbReference type="InterPro" id="IPR036457">
    <property type="entry name" value="PPM-type-like_dom_sf"/>
</dbReference>
<dbReference type="SMART" id="SM00332">
    <property type="entry name" value="PP2Cc"/>
    <property type="match status" value="1"/>
</dbReference>
<feature type="compositionally biased region" description="Low complexity" evidence="1">
    <location>
        <begin position="11"/>
        <end position="29"/>
    </location>
</feature>
<feature type="domain" description="PPM-type phosphatase" evidence="2">
    <location>
        <begin position="44"/>
        <end position="275"/>
    </location>
</feature>
<feature type="region of interest" description="Disordered" evidence="1">
    <location>
        <begin position="1"/>
        <end position="58"/>
    </location>
</feature>